<dbReference type="Proteomes" id="UP001642406">
    <property type="component" value="Unassembled WGS sequence"/>
</dbReference>
<evidence type="ECO:0000256" key="5">
    <source>
        <dbReference type="ARBA" id="ARBA00023242"/>
    </source>
</evidence>
<evidence type="ECO:0000256" key="4">
    <source>
        <dbReference type="ARBA" id="ARBA00023163"/>
    </source>
</evidence>
<dbReference type="InterPro" id="IPR001138">
    <property type="entry name" value="Zn2Cys6_DnaBD"/>
</dbReference>
<name>A0ABP0BQA5_9PEZI</name>
<dbReference type="Gene3D" id="4.10.240.10">
    <property type="entry name" value="Zn(2)-C6 fungal-type DNA-binding domain"/>
    <property type="match status" value="2"/>
</dbReference>
<comment type="subcellular location">
    <subcellularLocation>
        <location evidence="1">Nucleus</location>
    </subcellularLocation>
</comment>
<dbReference type="InterPro" id="IPR050815">
    <property type="entry name" value="TF_fung"/>
</dbReference>
<keyword evidence="3" id="KW-0805">Transcription regulation</keyword>
<dbReference type="EMBL" id="CAWUHC010000036">
    <property type="protein sequence ID" value="CAK7221830.1"/>
    <property type="molecule type" value="Genomic_DNA"/>
</dbReference>
<dbReference type="PROSITE" id="PS50048">
    <property type="entry name" value="ZN2_CY6_FUNGAL_2"/>
    <property type="match status" value="2"/>
</dbReference>
<feature type="domain" description="Zn(2)-C6 fungal-type" evidence="6">
    <location>
        <begin position="90"/>
        <end position="120"/>
    </location>
</feature>
<keyword evidence="5" id="KW-0539">Nucleus</keyword>
<dbReference type="PROSITE" id="PS00463">
    <property type="entry name" value="ZN2_CY6_FUNGAL_1"/>
    <property type="match status" value="2"/>
</dbReference>
<dbReference type="InterPro" id="IPR007219">
    <property type="entry name" value="XnlR_reg_dom"/>
</dbReference>
<accession>A0ABP0BQA5</accession>
<dbReference type="InterPro" id="IPR036864">
    <property type="entry name" value="Zn2-C6_fun-type_DNA-bd_sf"/>
</dbReference>
<gene>
    <name evidence="7" type="ORF">SBRCBS47491_004662</name>
</gene>
<evidence type="ECO:0000259" key="6">
    <source>
        <dbReference type="PROSITE" id="PS50048"/>
    </source>
</evidence>
<dbReference type="SUPFAM" id="SSF57701">
    <property type="entry name" value="Zn2/Cys6 DNA-binding domain"/>
    <property type="match status" value="2"/>
</dbReference>
<organism evidence="7 8">
    <name type="scientific">Sporothrix bragantina</name>
    <dbReference type="NCBI Taxonomy" id="671064"/>
    <lineage>
        <taxon>Eukaryota</taxon>
        <taxon>Fungi</taxon>
        <taxon>Dikarya</taxon>
        <taxon>Ascomycota</taxon>
        <taxon>Pezizomycotina</taxon>
        <taxon>Sordariomycetes</taxon>
        <taxon>Sordariomycetidae</taxon>
        <taxon>Ophiostomatales</taxon>
        <taxon>Ophiostomataceae</taxon>
        <taxon>Sporothrix</taxon>
    </lineage>
</organism>
<proteinExistence type="predicted"/>
<dbReference type="CDD" id="cd12148">
    <property type="entry name" value="fungal_TF_MHR"/>
    <property type="match status" value="1"/>
</dbReference>
<dbReference type="Pfam" id="PF00172">
    <property type="entry name" value="Zn_clus"/>
    <property type="match status" value="2"/>
</dbReference>
<dbReference type="PANTHER" id="PTHR47338">
    <property type="entry name" value="ZN(II)2CYS6 TRANSCRIPTION FACTOR (EUROFUNG)-RELATED"/>
    <property type="match status" value="1"/>
</dbReference>
<reference evidence="7 8" key="1">
    <citation type="submission" date="2024-01" db="EMBL/GenBank/DDBJ databases">
        <authorList>
            <person name="Allen C."/>
            <person name="Tagirdzhanova G."/>
        </authorList>
    </citation>
    <scope>NUCLEOTIDE SEQUENCE [LARGE SCALE GENOMIC DNA]</scope>
</reference>
<keyword evidence="4" id="KW-0804">Transcription</keyword>
<comment type="caution">
    <text evidence="7">The sequence shown here is derived from an EMBL/GenBank/DDBJ whole genome shotgun (WGS) entry which is preliminary data.</text>
</comment>
<protein>
    <recommendedName>
        <fullName evidence="6">Zn(2)-C6 fungal-type domain-containing protein</fullName>
    </recommendedName>
</protein>
<dbReference type="Pfam" id="PF04082">
    <property type="entry name" value="Fungal_trans"/>
    <property type="match status" value="1"/>
</dbReference>
<evidence type="ECO:0000313" key="7">
    <source>
        <dbReference type="EMBL" id="CAK7221830.1"/>
    </source>
</evidence>
<sequence>MESTDSQLITRRRTRTGCMTCRARRIKCDEAPSPAPACRNCSRARLECIRSDNGTASLHQAARSALAERAQGSPQQLTQAGLQRRRTKRSCMTCRLTKKRCGGERPQCLRCTEKDQACVYDGDMTAGQAAQLQSESTPASPQSPTPSVILDKNLARELSESFFTEVAPLRCYNFIHRHTYLQELDALQHPPSQDMLVLSVCALATKTMAQGARYWEVGCAWAREAQMLVMAELEDVSVRRLMCLVLLYEHANRINEQRLCFLLSGMASRFTQAMSLNLEYDHDVLLTTENVTAVAREARRRLMWACYILDTMLACGLRDLQAIDTSTLRIQLPCDDRHFLYKRACITATVPTDFLSPANQQKDSEGDRPAIVTDNQGLDAFLVRLYLIRDHVLQYINSNTDEQDPWRVVSLLADLDHWKEALTPELQLNADVMAVRQDEGTLAALVSLHVQYHQVNCLLYRCTIPSMLFPARVQTGLSVKASPDFLEESRKGWFGHACAMTAIFEVALQHQPAALADHAVAGSAYNAIIIKWLYLTNFVPVAERPAQLEMIRPLVEIDLQFLQTIQGYHATVRTTAAMATKLVQEATRRFAENPAVRLSETGNPSAYARLGRPLGRIAPDYRMNRLSAFARMRKDIPDRHAPDPGPVSAEEGDVWAGEKDRLWMWTE</sequence>
<keyword evidence="2" id="KW-0479">Metal-binding</keyword>
<evidence type="ECO:0000256" key="3">
    <source>
        <dbReference type="ARBA" id="ARBA00023015"/>
    </source>
</evidence>
<evidence type="ECO:0000313" key="8">
    <source>
        <dbReference type="Proteomes" id="UP001642406"/>
    </source>
</evidence>
<dbReference type="CDD" id="cd00067">
    <property type="entry name" value="GAL4"/>
    <property type="match status" value="2"/>
</dbReference>
<keyword evidence="8" id="KW-1185">Reference proteome</keyword>
<evidence type="ECO:0000256" key="2">
    <source>
        <dbReference type="ARBA" id="ARBA00022723"/>
    </source>
</evidence>
<dbReference type="PANTHER" id="PTHR47338:SF7">
    <property type="entry name" value="ZN(II)2CYS6 TRANSCRIPTION FACTOR (EUROFUNG)"/>
    <property type="match status" value="1"/>
</dbReference>
<dbReference type="SMART" id="SM00066">
    <property type="entry name" value="GAL4"/>
    <property type="match status" value="2"/>
</dbReference>
<evidence type="ECO:0000256" key="1">
    <source>
        <dbReference type="ARBA" id="ARBA00004123"/>
    </source>
</evidence>
<dbReference type="SMART" id="SM00906">
    <property type="entry name" value="Fungal_trans"/>
    <property type="match status" value="1"/>
</dbReference>
<feature type="domain" description="Zn(2)-C6 fungal-type" evidence="6">
    <location>
        <begin position="17"/>
        <end position="50"/>
    </location>
</feature>